<comment type="caution">
    <text evidence="1">The sequence shown here is derived from an EMBL/GenBank/DDBJ whole genome shotgun (WGS) entry which is preliminary data.</text>
</comment>
<proteinExistence type="predicted"/>
<name>X1GV48_9ZZZZ</name>
<gene>
    <name evidence="1" type="ORF">S03H2_29110</name>
</gene>
<accession>X1GV48</accession>
<dbReference type="EMBL" id="BARU01017558">
    <property type="protein sequence ID" value="GAH61017.1"/>
    <property type="molecule type" value="Genomic_DNA"/>
</dbReference>
<sequence>GLMANRLGQISALVNLVWQAIKVPIALAFGKEPRSGSSTMHFPQSALPVRIYFLEDSLSGLPSP</sequence>
<feature type="non-terminal residue" evidence="1">
    <location>
        <position position="1"/>
    </location>
</feature>
<dbReference type="AlphaFoldDB" id="X1GV48"/>
<organism evidence="1">
    <name type="scientific">marine sediment metagenome</name>
    <dbReference type="NCBI Taxonomy" id="412755"/>
    <lineage>
        <taxon>unclassified sequences</taxon>
        <taxon>metagenomes</taxon>
        <taxon>ecological metagenomes</taxon>
    </lineage>
</organism>
<evidence type="ECO:0000313" key="1">
    <source>
        <dbReference type="EMBL" id="GAH61017.1"/>
    </source>
</evidence>
<protein>
    <submittedName>
        <fullName evidence="1">Uncharacterized protein</fullName>
    </submittedName>
</protein>
<reference evidence="1" key="1">
    <citation type="journal article" date="2014" name="Front. Microbiol.">
        <title>High frequency of phylogenetically diverse reductive dehalogenase-homologous genes in deep subseafloor sedimentary metagenomes.</title>
        <authorList>
            <person name="Kawai M."/>
            <person name="Futagami T."/>
            <person name="Toyoda A."/>
            <person name="Takaki Y."/>
            <person name="Nishi S."/>
            <person name="Hori S."/>
            <person name="Arai W."/>
            <person name="Tsubouchi T."/>
            <person name="Morono Y."/>
            <person name="Uchiyama I."/>
            <person name="Ito T."/>
            <person name="Fujiyama A."/>
            <person name="Inagaki F."/>
            <person name="Takami H."/>
        </authorList>
    </citation>
    <scope>NUCLEOTIDE SEQUENCE</scope>
    <source>
        <strain evidence="1">Expedition CK06-06</strain>
    </source>
</reference>